<gene>
    <name evidence="1" type="ORF">SAMN05216466_10749</name>
</gene>
<dbReference type="RefSeq" id="WP_090685718.1">
    <property type="nucleotide sequence ID" value="NZ_FNCJ01000007.1"/>
</dbReference>
<accession>A0A1G7ZKI9</accession>
<reference evidence="1 2" key="1">
    <citation type="submission" date="2016-10" db="EMBL/GenBank/DDBJ databases">
        <authorList>
            <person name="de Groot N.N."/>
        </authorList>
    </citation>
    <scope>NUCLEOTIDE SEQUENCE [LARGE SCALE GENOMIC DNA]</scope>
    <source>
        <strain evidence="1 2">LMG 2247</strain>
    </source>
</reference>
<sequence>MNNALVSGGIGVASGSVAALIQWLFTSAGHPVPAEVLPILTGAFVWAGHLAKPYIEKKFGATPATPAQ</sequence>
<proteinExistence type="predicted"/>
<dbReference type="Proteomes" id="UP000199706">
    <property type="component" value="Unassembled WGS sequence"/>
</dbReference>
<dbReference type="EMBL" id="FNCJ01000007">
    <property type="protein sequence ID" value="SDH08620.1"/>
    <property type="molecule type" value="Genomic_DNA"/>
</dbReference>
<name>A0A1G7ZKI9_9BURK</name>
<protein>
    <recommendedName>
        <fullName evidence="3">Holin</fullName>
    </recommendedName>
</protein>
<organism evidence="1 2">
    <name type="scientific">Paraburkholderia phenazinium</name>
    <dbReference type="NCBI Taxonomy" id="60549"/>
    <lineage>
        <taxon>Bacteria</taxon>
        <taxon>Pseudomonadati</taxon>
        <taxon>Pseudomonadota</taxon>
        <taxon>Betaproteobacteria</taxon>
        <taxon>Burkholderiales</taxon>
        <taxon>Burkholderiaceae</taxon>
        <taxon>Paraburkholderia</taxon>
    </lineage>
</organism>
<dbReference type="AlphaFoldDB" id="A0A1G7ZKI9"/>
<evidence type="ECO:0000313" key="1">
    <source>
        <dbReference type="EMBL" id="SDH08620.1"/>
    </source>
</evidence>
<dbReference type="OrthoDB" id="9949843at2"/>
<evidence type="ECO:0008006" key="3">
    <source>
        <dbReference type="Google" id="ProtNLM"/>
    </source>
</evidence>
<evidence type="ECO:0000313" key="2">
    <source>
        <dbReference type="Proteomes" id="UP000199706"/>
    </source>
</evidence>